<dbReference type="InterPro" id="IPR029069">
    <property type="entry name" value="HotDog_dom_sf"/>
</dbReference>
<reference evidence="4 5" key="1">
    <citation type="submission" date="2024-11" db="EMBL/GenBank/DDBJ databases">
        <authorList>
            <person name="Heng Y.C."/>
            <person name="Lim A.C.H."/>
            <person name="Lee J.K.Y."/>
            <person name="Kittelmann S."/>
        </authorList>
    </citation>
    <scope>NUCLEOTIDE SEQUENCE [LARGE SCALE GENOMIC DNA]</scope>
    <source>
        <strain evidence="4 5">WILCCON 0114</strain>
    </source>
</reference>
<dbReference type="CDD" id="cd03440">
    <property type="entry name" value="hot_dog"/>
    <property type="match status" value="1"/>
</dbReference>
<dbReference type="PROSITE" id="PS51371">
    <property type="entry name" value="CBS"/>
    <property type="match status" value="2"/>
</dbReference>
<protein>
    <submittedName>
        <fullName evidence="4">DRTGG domain-containing protein</fullName>
    </submittedName>
</protein>
<evidence type="ECO:0000313" key="5">
    <source>
        <dbReference type="Proteomes" id="UP001623592"/>
    </source>
</evidence>
<dbReference type="Proteomes" id="UP001623592">
    <property type="component" value="Unassembled WGS sequence"/>
</dbReference>
<keyword evidence="5" id="KW-1185">Reference proteome</keyword>
<dbReference type="InterPro" id="IPR000644">
    <property type="entry name" value="CBS_dom"/>
</dbReference>
<dbReference type="InterPro" id="IPR046342">
    <property type="entry name" value="CBS_dom_sf"/>
</dbReference>
<evidence type="ECO:0000259" key="3">
    <source>
        <dbReference type="PROSITE" id="PS51371"/>
    </source>
</evidence>
<dbReference type="EMBL" id="JBJIAA010000001">
    <property type="protein sequence ID" value="MFL0249050.1"/>
    <property type="molecule type" value="Genomic_DNA"/>
</dbReference>
<evidence type="ECO:0000256" key="2">
    <source>
        <dbReference type="PROSITE-ProRule" id="PRU00703"/>
    </source>
</evidence>
<dbReference type="Gene3D" id="3.10.580.10">
    <property type="entry name" value="CBS-domain"/>
    <property type="match status" value="1"/>
</dbReference>
<dbReference type="InterPro" id="IPR036390">
    <property type="entry name" value="WH_DNA-bd_sf"/>
</dbReference>
<dbReference type="Pfam" id="PF07085">
    <property type="entry name" value="DRTGG"/>
    <property type="match status" value="1"/>
</dbReference>
<dbReference type="PANTHER" id="PTHR43080:SF2">
    <property type="entry name" value="CBS DOMAIN-CONTAINING PROTEIN"/>
    <property type="match status" value="1"/>
</dbReference>
<dbReference type="RefSeq" id="WP_406785725.1">
    <property type="nucleotide sequence ID" value="NZ_JBJIAA010000001.1"/>
</dbReference>
<dbReference type="Gene3D" id="3.10.129.10">
    <property type="entry name" value="Hotdog Thioesterase"/>
    <property type="match status" value="1"/>
</dbReference>
<dbReference type="PANTHER" id="PTHR43080">
    <property type="entry name" value="CBS DOMAIN-CONTAINING PROTEIN CBSX3, MITOCHONDRIAL"/>
    <property type="match status" value="1"/>
</dbReference>
<dbReference type="InterPro" id="IPR036388">
    <property type="entry name" value="WH-like_DNA-bd_sf"/>
</dbReference>
<dbReference type="InterPro" id="IPR010766">
    <property type="entry name" value="DRTGG"/>
</dbReference>
<dbReference type="SUPFAM" id="SSF54637">
    <property type="entry name" value="Thioesterase/thiol ester dehydrase-isomerase"/>
    <property type="match status" value="1"/>
</dbReference>
<feature type="domain" description="CBS" evidence="3">
    <location>
        <begin position="194"/>
        <end position="250"/>
    </location>
</feature>
<evidence type="ECO:0000313" key="4">
    <source>
        <dbReference type="EMBL" id="MFL0249050.1"/>
    </source>
</evidence>
<name>A0ABW8TBN7_9CLOT</name>
<dbReference type="InterPro" id="IPR028979">
    <property type="entry name" value="Ser_kin/Pase_Hpr-like_N_sf"/>
</dbReference>
<evidence type="ECO:0000256" key="1">
    <source>
        <dbReference type="ARBA" id="ARBA00023122"/>
    </source>
</evidence>
<keyword evidence="1 2" id="KW-0129">CBS domain</keyword>
<proteinExistence type="predicted"/>
<dbReference type="SUPFAM" id="SSF75138">
    <property type="entry name" value="HprK N-terminal domain-like"/>
    <property type="match status" value="1"/>
</dbReference>
<dbReference type="SUPFAM" id="SSF54631">
    <property type="entry name" value="CBS-domain pair"/>
    <property type="match status" value="1"/>
</dbReference>
<sequence length="436" mass="48252">MSKHEEIINHIMMLKAGTKISVRSIANKLEVSEGTAYRAIKECDKLGLVTTIPRVGTIKIDKVEKKNIEVLTYGEIVSIIDGNILGGKNGIDKTLNKFVIGAMTAEAMIKYISPGSLTIVGNREDAQKLSLLNNSAVLITGGFGCSDEIKRLADEKELPVISSNYDTFTIASIINKAISENLIKKDIILVEDIMNDNPQCLKYDDPVKKLKKYLKISDIHKLPVVNKNKKVMGIINFKGLGDEIESEDIIGNFINEEPLIVDCKTTVAYAAHIMGWKNINMCLVVDNSKRLIGTIGQKEIFGAIRYALSQPQAGETIEDMILKNFEYSYTEDGMHFYGKIVSEMLEPLGAASWNSLGMLLSTAATMTLKNKNNINVSVDSISNYFMKPVQMDSSINIYTRVIDFGGFFAKVEVEMVNDDGEDIARSILSAKILKIQ</sequence>
<feature type="domain" description="CBS" evidence="3">
    <location>
        <begin position="254"/>
        <end position="310"/>
    </location>
</feature>
<accession>A0ABW8TBN7</accession>
<dbReference type="Gene3D" id="1.10.10.10">
    <property type="entry name" value="Winged helix-like DNA-binding domain superfamily/Winged helix DNA-binding domain"/>
    <property type="match status" value="1"/>
</dbReference>
<comment type="caution">
    <text evidence="4">The sequence shown here is derived from an EMBL/GenBank/DDBJ whole genome shotgun (WGS) entry which is preliminary data.</text>
</comment>
<dbReference type="Pfam" id="PF00571">
    <property type="entry name" value="CBS"/>
    <property type="match status" value="2"/>
</dbReference>
<dbReference type="InterPro" id="IPR051257">
    <property type="entry name" value="Diverse_CBS-Domain"/>
</dbReference>
<dbReference type="Gene3D" id="3.40.1390.20">
    <property type="entry name" value="HprK N-terminal domain-like"/>
    <property type="match status" value="1"/>
</dbReference>
<dbReference type="SUPFAM" id="SSF46785">
    <property type="entry name" value="Winged helix' DNA-binding domain"/>
    <property type="match status" value="1"/>
</dbReference>
<organism evidence="4 5">
    <name type="scientific">Clostridium neuense</name>
    <dbReference type="NCBI Taxonomy" id="1728934"/>
    <lineage>
        <taxon>Bacteria</taxon>
        <taxon>Bacillati</taxon>
        <taxon>Bacillota</taxon>
        <taxon>Clostridia</taxon>
        <taxon>Eubacteriales</taxon>
        <taxon>Clostridiaceae</taxon>
        <taxon>Clostridium</taxon>
    </lineage>
</organism>
<gene>
    <name evidence="4" type="ORF">ACJDT4_01335</name>
</gene>